<dbReference type="SUPFAM" id="SSF53335">
    <property type="entry name" value="S-adenosyl-L-methionine-dependent methyltransferases"/>
    <property type="match status" value="1"/>
</dbReference>
<dbReference type="InterPro" id="IPR015947">
    <property type="entry name" value="PUA-like_sf"/>
</dbReference>
<evidence type="ECO:0000256" key="5">
    <source>
        <dbReference type="ARBA" id="ARBA00022679"/>
    </source>
</evidence>
<dbReference type="AlphaFoldDB" id="A0A7D5SRR3"/>
<dbReference type="NCBIfam" id="NF011707">
    <property type="entry name" value="PRK15128.1"/>
    <property type="match status" value="1"/>
</dbReference>
<evidence type="ECO:0000313" key="10">
    <source>
        <dbReference type="EMBL" id="QLH62334.1"/>
    </source>
</evidence>
<dbReference type="Gene3D" id="3.40.50.150">
    <property type="entry name" value="Vaccinia Virus protein VP39"/>
    <property type="match status" value="1"/>
</dbReference>
<name>A0A7D5SRR3_9GAMM</name>
<dbReference type="PANTHER" id="PTHR42873">
    <property type="entry name" value="RIBOSOMAL RNA LARGE SUBUNIT METHYLTRANSFERASE"/>
    <property type="match status" value="1"/>
</dbReference>
<feature type="domain" description="PUA" evidence="9">
    <location>
        <begin position="2"/>
        <end position="87"/>
    </location>
</feature>
<protein>
    <submittedName>
        <fullName evidence="10">23S rRNA (Cytosine(1962)-C(5))-methyltransferase RlmI</fullName>
        <ecNumber evidence="10">2.1.1.191</ecNumber>
    </submittedName>
</protein>
<dbReference type="SMART" id="SM00359">
    <property type="entry name" value="PUA"/>
    <property type="match status" value="1"/>
</dbReference>
<gene>
    <name evidence="10" type="primary">rlmI</name>
    <name evidence="10" type="ORF">SYMBAF_04390</name>
</gene>
<evidence type="ECO:0000259" key="9">
    <source>
        <dbReference type="SMART" id="SM00359"/>
    </source>
</evidence>
<reference evidence="10 11" key="1">
    <citation type="journal article" date="2014" name="Genome Announc.">
        <title>Whole-Genome Sequence of Serratia symbiotica Strain CWBI-2.3T, a Free-Living Symbiont of the Black Bean Aphid Aphis fabae.</title>
        <authorList>
            <person name="Foray V."/>
            <person name="Grigorescu A.S."/>
            <person name="Sabri A."/>
            <person name="Haubruge E."/>
            <person name="Lognay G."/>
            <person name="Francis F."/>
            <person name="Fauconnier M.L."/>
            <person name="Hance T."/>
            <person name="Thonart P."/>
        </authorList>
    </citation>
    <scope>NUCLEOTIDE SEQUENCE [LARGE SCALE GENOMIC DNA]</scope>
    <source>
        <strain evidence="10">CWBI-2.3</strain>
    </source>
</reference>
<dbReference type="SUPFAM" id="SSF88697">
    <property type="entry name" value="PUA domain-like"/>
    <property type="match status" value="1"/>
</dbReference>
<dbReference type="InterPro" id="IPR002478">
    <property type="entry name" value="PUA"/>
</dbReference>
<dbReference type="RefSeq" id="WP_040265518.1">
    <property type="nucleotide sequence ID" value="NZ_CP050855.1"/>
</dbReference>
<dbReference type="PANTHER" id="PTHR42873:SF1">
    <property type="entry name" value="S-ADENOSYLMETHIONINE-DEPENDENT METHYLTRANSFERASE DOMAIN-CONTAINING PROTEIN"/>
    <property type="match status" value="1"/>
</dbReference>
<keyword evidence="3" id="KW-0698">rRNA processing</keyword>
<dbReference type="Pfam" id="PF10672">
    <property type="entry name" value="Methyltrans_SAM"/>
    <property type="match status" value="1"/>
</dbReference>
<keyword evidence="6" id="KW-0949">S-adenosyl-L-methionine</keyword>
<dbReference type="GO" id="GO:0006364">
    <property type="term" value="P:rRNA processing"/>
    <property type="evidence" value="ECO:0007669"/>
    <property type="project" value="UniProtKB-KW"/>
</dbReference>
<evidence type="ECO:0000256" key="2">
    <source>
        <dbReference type="ARBA" id="ARBA00022490"/>
    </source>
</evidence>
<evidence type="ECO:0000256" key="8">
    <source>
        <dbReference type="ARBA" id="ARBA00038091"/>
    </source>
</evidence>
<proteinExistence type="inferred from homology"/>
<keyword evidence="5 10" id="KW-0808">Transferase</keyword>
<sequence length="395" mass="44157">MTALYLTKGREKSLLRRHPWVFSGAVQRVEGKALSGETIDIYDSQGKWLARGAYSPMSQIRARVWTFQQDEEINRDFFIHHLQRAQHWRGWVAQRGGLDSYRLVAGESDGLPGVTIDRFQNFLVLQLLSAGAEYQRATLLCALQHCYPECSIYDRSDVAVRKKEGLPLSHGPVQGDLPPELLSITEHGMKLLVDIQHGHKTGFYLDQRDSRLAARNYAAGCRVLNCFSYTGAFAVSALMGGCEQVISVDTSQAALDIAKQNVMLNQLDLSKAEFIRDDVFQLLRNYRTQGEKFDLIIMDPPKFVENKNQLSGACRGYKDINLLALQLLNPGGILLSFSCSGLMPTDLFQKILADAALDAGCDVQFIAQFRQAADHPVIATYPEGLYLKGFACRVM</sequence>
<accession>A0A7D5SRR3</accession>
<keyword evidence="7" id="KW-0694">RNA-binding</keyword>
<dbReference type="Gene3D" id="3.30.750.80">
    <property type="entry name" value="RNA methyltransferase domain (HRMD) like"/>
    <property type="match status" value="1"/>
</dbReference>
<dbReference type="EC" id="2.1.1.191" evidence="10"/>
<dbReference type="CDD" id="cd11572">
    <property type="entry name" value="RlmI_M_like"/>
    <property type="match status" value="1"/>
</dbReference>
<dbReference type="Proteomes" id="UP000042738">
    <property type="component" value="Chromosome"/>
</dbReference>
<dbReference type="GeneID" id="93735759"/>
<dbReference type="GO" id="GO:0003723">
    <property type="term" value="F:RNA binding"/>
    <property type="evidence" value="ECO:0007669"/>
    <property type="project" value="UniProtKB-KW"/>
</dbReference>
<evidence type="ECO:0000256" key="3">
    <source>
        <dbReference type="ARBA" id="ARBA00022552"/>
    </source>
</evidence>
<dbReference type="GO" id="GO:0032259">
    <property type="term" value="P:methylation"/>
    <property type="evidence" value="ECO:0007669"/>
    <property type="project" value="UniProtKB-KW"/>
</dbReference>
<evidence type="ECO:0000256" key="7">
    <source>
        <dbReference type="ARBA" id="ARBA00022884"/>
    </source>
</evidence>
<keyword evidence="4 10" id="KW-0489">Methyltransferase</keyword>
<dbReference type="InterPro" id="IPR029063">
    <property type="entry name" value="SAM-dependent_MTases_sf"/>
</dbReference>
<dbReference type="CDD" id="cd02440">
    <property type="entry name" value="AdoMet_MTases"/>
    <property type="match status" value="1"/>
</dbReference>
<dbReference type="InterPro" id="IPR041532">
    <property type="entry name" value="RlmI-like_PUA"/>
</dbReference>
<dbReference type="GO" id="GO:0008168">
    <property type="term" value="F:methyltransferase activity"/>
    <property type="evidence" value="ECO:0007669"/>
    <property type="project" value="UniProtKB-KW"/>
</dbReference>
<evidence type="ECO:0000256" key="6">
    <source>
        <dbReference type="ARBA" id="ARBA00022691"/>
    </source>
</evidence>
<dbReference type="GO" id="GO:0005737">
    <property type="term" value="C:cytoplasm"/>
    <property type="evidence" value="ECO:0007669"/>
    <property type="project" value="UniProtKB-SubCell"/>
</dbReference>
<keyword evidence="2" id="KW-0963">Cytoplasm</keyword>
<dbReference type="InterPro" id="IPR036974">
    <property type="entry name" value="PUA_sf"/>
</dbReference>
<dbReference type="CDD" id="cd21153">
    <property type="entry name" value="PUA_RlmI"/>
    <property type="match status" value="1"/>
</dbReference>
<dbReference type="Pfam" id="PF17785">
    <property type="entry name" value="PUA_3"/>
    <property type="match status" value="1"/>
</dbReference>
<evidence type="ECO:0000313" key="11">
    <source>
        <dbReference type="Proteomes" id="UP000042738"/>
    </source>
</evidence>
<comment type="subcellular location">
    <subcellularLocation>
        <location evidence="1">Cytoplasm</location>
    </subcellularLocation>
</comment>
<dbReference type="InterPro" id="IPR019614">
    <property type="entry name" value="SAM-dep_methyl-trfase"/>
</dbReference>
<evidence type="ECO:0000256" key="4">
    <source>
        <dbReference type="ARBA" id="ARBA00022603"/>
    </source>
</evidence>
<dbReference type="EMBL" id="CP050855">
    <property type="protein sequence ID" value="QLH62334.1"/>
    <property type="molecule type" value="Genomic_DNA"/>
</dbReference>
<dbReference type="Gene3D" id="2.30.130.10">
    <property type="entry name" value="PUA domain"/>
    <property type="match status" value="1"/>
</dbReference>
<dbReference type="PROSITE" id="PS50890">
    <property type="entry name" value="PUA"/>
    <property type="match status" value="1"/>
</dbReference>
<organism evidence="10 11">
    <name type="scientific">Serratia symbiotica</name>
    <dbReference type="NCBI Taxonomy" id="138074"/>
    <lineage>
        <taxon>Bacteria</taxon>
        <taxon>Pseudomonadati</taxon>
        <taxon>Pseudomonadota</taxon>
        <taxon>Gammaproteobacteria</taxon>
        <taxon>Enterobacterales</taxon>
        <taxon>Yersiniaceae</taxon>
        <taxon>Serratia</taxon>
    </lineage>
</organism>
<comment type="similarity">
    <text evidence="8">Belongs to the methyltransferase superfamily. RlmI family.</text>
</comment>
<evidence type="ECO:0000256" key="1">
    <source>
        <dbReference type="ARBA" id="ARBA00004496"/>
    </source>
</evidence>